<protein>
    <submittedName>
        <fullName evidence="2">Uncharacterized protein</fullName>
    </submittedName>
</protein>
<gene>
    <name evidence="2" type="ORF">BGZ95_004824</name>
</gene>
<evidence type="ECO:0000313" key="3">
    <source>
        <dbReference type="Proteomes" id="UP001194580"/>
    </source>
</evidence>
<feature type="region of interest" description="Disordered" evidence="1">
    <location>
        <begin position="73"/>
        <end position="93"/>
    </location>
</feature>
<organism evidence="2 3">
    <name type="scientific">Linnemannia exigua</name>
    <dbReference type="NCBI Taxonomy" id="604196"/>
    <lineage>
        <taxon>Eukaryota</taxon>
        <taxon>Fungi</taxon>
        <taxon>Fungi incertae sedis</taxon>
        <taxon>Mucoromycota</taxon>
        <taxon>Mortierellomycotina</taxon>
        <taxon>Mortierellomycetes</taxon>
        <taxon>Mortierellales</taxon>
        <taxon>Mortierellaceae</taxon>
        <taxon>Linnemannia</taxon>
    </lineage>
</organism>
<dbReference type="AlphaFoldDB" id="A0AAD4H1L3"/>
<evidence type="ECO:0000256" key="1">
    <source>
        <dbReference type="SAM" id="MobiDB-lite"/>
    </source>
</evidence>
<keyword evidence="3" id="KW-1185">Reference proteome</keyword>
<proteinExistence type="predicted"/>
<sequence>MNATFANLGKILEDSKRLKRVWIRNADLDIVNTFESVTSVLLKGLRSCVELESLTMIGYFGTEMEGLAMDRENGEQESGEQQQMIATRMTGNG</sequence>
<accession>A0AAD4H1L3</accession>
<reference evidence="2" key="1">
    <citation type="journal article" date="2020" name="Fungal Divers.">
        <title>Resolving the Mortierellaceae phylogeny through synthesis of multi-gene phylogenetics and phylogenomics.</title>
        <authorList>
            <person name="Vandepol N."/>
            <person name="Liber J."/>
            <person name="Desiro A."/>
            <person name="Na H."/>
            <person name="Kennedy M."/>
            <person name="Barry K."/>
            <person name="Grigoriev I.V."/>
            <person name="Miller A.N."/>
            <person name="O'Donnell K."/>
            <person name="Stajich J.E."/>
            <person name="Bonito G."/>
        </authorList>
    </citation>
    <scope>NUCLEOTIDE SEQUENCE</scope>
    <source>
        <strain evidence="2">NRRL 28262</strain>
    </source>
</reference>
<name>A0AAD4H1L3_9FUNG</name>
<dbReference type="Proteomes" id="UP001194580">
    <property type="component" value="Unassembled WGS sequence"/>
</dbReference>
<comment type="caution">
    <text evidence="2">The sequence shown here is derived from an EMBL/GenBank/DDBJ whole genome shotgun (WGS) entry which is preliminary data.</text>
</comment>
<dbReference type="EMBL" id="JAAAIL010002242">
    <property type="protein sequence ID" value="KAG0258995.1"/>
    <property type="molecule type" value="Genomic_DNA"/>
</dbReference>
<evidence type="ECO:0000313" key="2">
    <source>
        <dbReference type="EMBL" id="KAG0258995.1"/>
    </source>
</evidence>